<keyword evidence="1" id="KW-0175">Coiled coil</keyword>
<evidence type="ECO:0000256" key="1">
    <source>
        <dbReference type="SAM" id="Coils"/>
    </source>
</evidence>
<accession>C1FIV8</accession>
<evidence type="ECO:0000313" key="2">
    <source>
        <dbReference type="EMBL" id="ACO70245.1"/>
    </source>
</evidence>
<dbReference type="RefSeq" id="XP_002508987.1">
    <property type="nucleotide sequence ID" value="XM_002508941.1"/>
</dbReference>
<dbReference type="InterPro" id="IPR032727">
    <property type="entry name" value="CLAMP"/>
</dbReference>
<dbReference type="EMBL" id="CP001577">
    <property type="protein sequence ID" value="ACO70245.1"/>
    <property type="molecule type" value="Genomic_DNA"/>
</dbReference>
<evidence type="ECO:0000313" key="3">
    <source>
        <dbReference type="Proteomes" id="UP000002009"/>
    </source>
</evidence>
<protein>
    <recommendedName>
        <fullName evidence="4">Flagellar associated protein</fullName>
    </recommendedName>
</protein>
<dbReference type="OMA" id="QTYIKTQ"/>
<sequence>RDIAALFKLFDADENTRSAILIDLYFNTLAYATKSGFNTEKSSTWLAIVKAVHEKATGELQTIGNSFEFFKLLMLQSSVHRPPYSLGIFTYAEMKDLTEYMLSTYFRHYKLYQYAFTKLVRMDVKLASPVLETAPTPFELLGVAFPDSEWAEKQAEIKAKIEEERRKAEEEAAAKEEAEREARIKAEYDAAIPEEVSTRVSEALAQSMKEMKEQLEARFKEQEEALLAKIAELEA</sequence>
<dbReference type="STRING" id="296587.C1FIV8"/>
<dbReference type="eggNOG" id="ENOG502RXPT">
    <property type="taxonomic scope" value="Eukaryota"/>
</dbReference>
<organism evidence="2 3">
    <name type="scientific">Micromonas commoda (strain RCC299 / NOUM17 / CCMP2709)</name>
    <name type="common">Picoplanktonic green alga</name>
    <dbReference type="NCBI Taxonomy" id="296587"/>
    <lineage>
        <taxon>Eukaryota</taxon>
        <taxon>Viridiplantae</taxon>
        <taxon>Chlorophyta</taxon>
        <taxon>Mamiellophyceae</taxon>
        <taxon>Mamiellales</taxon>
        <taxon>Mamiellaceae</taxon>
        <taxon>Micromonas</taxon>
    </lineage>
</organism>
<dbReference type="InParanoid" id="C1FIV8"/>
<keyword evidence="3" id="KW-1185">Reference proteome</keyword>
<dbReference type="OrthoDB" id="425082at2759"/>
<dbReference type="GeneID" id="8248113"/>
<gene>
    <name evidence="2" type="ORF">MICPUN_76150</name>
</gene>
<feature type="non-terminal residue" evidence="2">
    <location>
        <position position="235"/>
    </location>
</feature>
<reference evidence="2 3" key="1">
    <citation type="journal article" date="2009" name="Science">
        <title>Green evolution and dynamic adaptations revealed by genomes of the marine picoeukaryotes Micromonas.</title>
        <authorList>
            <person name="Worden A.Z."/>
            <person name="Lee J.H."/>
            <person name="Mock T."/>
            <person name="Rouze P."/>
            <person name="Simmons M.P."/>
            <person name="Aerts A.L."/>
            <person name="Allen A.E."/>
            <person name="Cuvelier M.L."/>
            <person name="Derelle E."/>
            <person name="Everett M.V."/>
            <person name="Foulon E."/>
            <person name="Grimwood J."/>
            <person name="Gundlach H."/>
            <person name="Henrissat B."/>
            <person name="Napoli C."/>
            <person name="McDonald S.M."/>
            <person name="Parker M.S."/>
            <person name="Rombauts S."/>
            <person name="Salamov A."/>
            <person name="Von Dassow P."/>
            <person name="Badger J.H."/>
            <person name="Coutinho P.M."/>
            <person name="Demir E."/>
            <person name="Dubchak I."/>
            <person name="Gentemann C."/>
            <person name="Eikrem W."/>
            <person name="Gready J.E."/>
            <person name="John U."/>
            <person name="Lanier W."/>
            <person name="Lindquist E.A."/>
            <person name="Lucas S."/>
            <person name="Mayer K.F."/>
            <person name="Moreau H."/>
            <person name="Not F."/>
            <person name="Otillar R."/>
            <person name="Panaud O."/>
            <person name="Pangilinan J."/>
            <person name="Paulsen I."/>
            <person name="Piegu B."/>
            <person name="Poliakov A."/>
            <person name="Robbens S."/>
            <person name="Schmutz J."/>
            <person name="Toulza E."/>
            <person name="Wyss T."/>
            <person name="Zelensky A."/>
            <person name="Zhou K."/>
            <person name="Armbrust E.V."/>
            <person name="Bhattacharya D."/>
            <person name="Goodenough U.W."/>
            <person name="Van de Peer Y."/>
            <person name="Grigoriev I.V."/>
        </authorList>
    </citation>
    <scope>NUCLEOTIDE SEQUENCE [LARGE SCALE GENOMIC DNA]</scope>
    <source>
        <strain evidence="3">RCC299 / NOUM17</strain>
    </source>
</reference>
<dbReference type="PANTHER" id="PTHR28457:SF1">
    <property type="entry name" value="CILIA- AND FLAGELLA-ASSOCIATED PROTEIN 119"/>
    <property type="match status" value="1"/>
</dbReference>
<proteinExistence type="predicted"/>
<dbReference type="KEGG" id="mis:MICPUN_76150"/>
<feature type="non-terminal residue" evidence="2">
    <location>
        <position position="1"/>
    </location>
</feature>
<name>C1FIV8_MICCC</name>
<feature type="coiled-coil region" evidence="1">
    <location>
        <begin position="151"/>
        <end position="232"/>
    </location>
</feature>
<dbReference type="Proteomes" id="UP000002009">
    <property type="component" value="Chromosome 12"/>
</dbReference>
<dbReference type="Pfam" id="PF14769">
    <property type="entry name" value="CLAMP"/>
    <property type="match status" value="1"/>
</dbReference>
<dbReference type="PANTHER" id="PTHR28457">
    <property type="entry name" value="COILED-COIL DOMAIN-CONTAINING PROTEIN 189"/>
    <property type="match status" value="1"/>
</dbReference>
<dbReference type="AlphaFoldDB" id="C1FIV8"/>
<evidence type="ECO:0008006" key="4">
    <source>
        <dbReference type="Google" id="ProtNLM"/>
    </source>
</evidence>